<evidence type="ECO:0000256" key="6">
    <source>
        <dbReference type="SAM" id="Phobius"/>
    </source>
</evidence>
<dbReference type="InterPro" id="IPR050833">
    <property type="entry name" value="Poly_Biosynth_Transport"/>
</dbReference>
<feature type="transmembrane region" description="Helical" evidence="6">
    <location>
        <begin position="373"/>
        <end position="391"/>
    </location>
</feature>
<keyword evidence="4 6" id="KW-1133">Transmembrane helix</keyword>
<feature type="transmembrane region" description="Helical" evidence="6">
    <location>
        <begin position="20"/>
        <end position="46"/>
    </location>
</feature>
<evidence type="ECO:0000256" key="2">
    <source>
        <dbReference type="ARBA" id="ARBA00022475"/>
    </source>
</evidence>
<evidence type="ECO:0000256" key="5">
    <source>
        <dbReference type="ARBA" id="ARBA00023136"/>
    </source>
</evidence>
<accession>A0A6J7ES60</accession>
<dbReference type="EMBL" id="CAFABE010000091">
    <property type="protein sequence ID" value="CAB4833449.1"/>
    <property type="molecule type" value="Genomic_DNA"/>
</dbReference>
<gene>
    <name evidence="7" type="ORF">UFOPK3164_01464</name>
    <name evidence="8" type="ORF">UFOPK3427_01814</name>
    <name evidence="9" type="ORF">UFOPK4112_01802</name>
</gene>
<evidence type="ECO:0000256" key="4">
    <source>
        <dbReference type="ARBA" id="ARBA00022989"/>
    </source>
</evidence>
<comment type="subcellular location">
    <subcellularLocation>
        <location evidence="1">Cell membrane</location>
        <topology evidence="1">Multi-pass membrane protein</topology>
    </subcellularLocation>
</comment>
<feature type="transmembrane region" description="Helical" evidence="6">
    <location>
        <begin position="304"/>
        <end position="325"/>
    </location>
</feature>
<keyword evidence="3 6" id="KW-0812">Transmembrane</keyword>
<organism evidence="8">
    <name type="scientific">freshwater metagenome</name>
    <dbReference type="NCBI Taxonomy" id="449393"/>
    <lineage>
        <taxon>unclassified sequences</taxon>
        <taxon>metagenomes</taxon>
        <taxon>ecological metagenomes</taxon>
    </lineage>
</organism>
<keyword evidence="2" id="KW-1003">Cell membrane</keyword>
<evidence type="ECO:0000256" key="1">
    <source>
        <dbReference type="ARBA" id="ARBA00004651"/>
    </source>
</evidence>
<evidence type="ECO:0000256" key="3">
    <source>
        <dbReference type="ARBA" id="ARBA00022692"/>
    </source>
</evidence>
<feature type="transmembrane region" description="Helical" evidence="6">
    <location>
        <begin position="266"/>
        <end position="292"/>
    </location>
</feature>
<dbReference type="PANTHER" id="PTHR30250">
    <property type="entry name" value="PST FAMILY PREDICTED COLANIC ACID TRANSPORTER"/>
    <property type="match status" value="1"/>
</dbReference>
<feature type="transmembrane region" description="Helical" evidence="6">
    <location>
        <begin position="129"/>
        <end position="146"/>
    </location>
</feature>
<evidence type="ECO:0000313" key="9">
    <source>
        <dbReference type="EMBL" id="CAB5032249.1"/>
    </source>
</evidence>
<dbReference type="EMBL" id="CAFBLT010000004">
    <property type="protein sequence ID" value="CAB4883915.1"/>
    <property type="molecule type" value="Genomic_DNA"/>
</dbReference>
<feature type="transmembrane region" description="Helical" evidence="6">
    <location>
        <begin position="102"/>
        <end position="123"/>
    </location>
</feature>
<dbReference type="AlphaFoldDB" id="A0A6J7ES60"/>
<keyword evidence="5 6" id="KW-0472">Membrane</keyword>
<protein>
    <submittedName>
        <fullName evidence="8">Unannotated protein</fullName>
    </submittedName>
</protein>
<name>A0A6J7ES60_9ZZZZ</name>
<dbReference type="EMBL" id="CAFBPM010000030">
    <property type="protein sequence ID" value="CAB5032249.1"/>
    <property type="molecule type" value="Genomic_DNA"/>
</dbReference>
<feature type="transmembrane region" description="Helical" evidence="6">
    <location>
        <begin position="229"/>
        <end position="246"/>
    </location>
</feature>
<dbReference type="PANTHER" id="PTHR30250:SF11">
    <property type="entry name" value="O-ANTIGEN TRANSPORTER-RELATED"/>
    <property type="match status" value="1"/>
</dbReference>
<dbReference type="GO" id="GO:0005886">
    <property type="term" value="C:plasma membrane"/>
    <property type="evidence" value="ECO:0007669"/>
    <property type="project" value="UniProtKB-SubCell"/>
</dbReference>
<reference evidence="8" key="1">
    <citation type="submission" date="2020-05" db="EMBL/GenBank/DDBJ databases">
        <authorList>
            <person name="Chiriac C."/>
            <person name="Salcher M."/>
            <person name="Ghai R."/>
            <person name="Kavagutti S V."/>
        </authorList>
    </citation>
    <scope>NUCLEOTIDE SEQUENCE</scope>
</reference>
<feature type="transmembrane region" description="Helical" evidence="6">
    <location>
        <begin position="403"/>
        <end position="420"/>
    </location>
</feature>
<feature type="transmembrane region" description="Helical" evidence="6">
    <location>
        <begin position="52"/>
        <end position="75"/>
    </location>
</feature>
<proteinExistence type="predicted"/>
<feature type="transmembrane region" description="Helical" evidence="6">
    <location>
        <begin position="345"/>
        <end position="366"/>
    </location>
</feature>
<sequence>MTEETLPGAKPSFKSGVVSALPVAVAGVAAGAAGIIVTVILARLLSNQGYGAYAQLVGLFLVISMPGSAVIVAVVRRTASWRAAGSHGELEKWAHRMHVRMYWFLGAFAILSLAVCVPVSSLLAKPSPISVAAMLLSAGVWILLCIDRGFLQGTQKYHSLAANYLVEGGVRTVLVLGLAVFFKLPGATIGVLLSEGVTAVHARRSANRALSEPIDDGRSTTPPSVRRDLMIDLIAALGALALLAYLQNIDVVLLGRLNSGQAGAYAAVSVASKGLVFCAIVLGAYLLPEAAISHHEGDRAVRQLYATLAILAIPAVVLVSIAVVVPEQFLKLIFGARYLTADAAFAPLSIAMVFLSVTVIATMYLLAHGHRWVVFLLAPGAIAATFAVNAAHGNPTNTAKADLVVQGIVCGASVLSLIVAHRATKKEESHLLPEVTPR</sequence>
<evidence type="ECO:0000313" key="8">
    <source>
        <dbReference type="EMBL" id="CAB4883915.1"/>
    </source>
</evidence>
<evidence type="ECO:0000313" key="7">
    <source>
        <dbReference type="EMBL" id="CAB4833449.1"/>
    </source>
</evidence>